<proteinExistence type="inferred from homology"/>
<keyword evidence="2" id="KW-0408">Iron</keyword>
<dbReference type="EMBL" id="BAABGT010000114">
    <property type="protein sequence ID" value="GAA4558697.1"/>
    <property type="molecule type" value="Genomic_DNA"/>
</dbReference>
<keyword evidence="2" id="KW-0560">Oxidoreductase</keyword>
<organism evidence="3 4">
    <name type="scientific">Pseudonocardia xishanensis</name>
    <dbReference type="NCBI Taxonomy" id="630995"/>
    <lineage>
        <taxon>Bacteria</taxon>
        <taxon>Bacillati</taxon>
        <taxon>Actinomycetota</taxon>
        <taxon>Actinomycetes</taxon>
        <taxon>Pseudonocardiales</taxon>
        <taxon>Pseudonocardiaceae</taxon>
        <taxon>Pseudonocardia</taxon>
    </lineage>
</organism>
<dbReference type="Pfam" id="PF00067">
    <property type="entry name" value="p450"/>
    <property type="match status" value="1"/>
</dbReference>
<reference evidence="4" key="1">
    <citation type="journal article" date="2019" name="Int. J. Syst. Evol. Microbiol.">
        <title>The Global Catalogue of Microorganisms (GCM) 10K type strain sequencing project: providing services to taxonomists for standard genome sequencing and annotation.</title>
        <authorList>
            <consortium name="The Broad Institute Genomics Platform"/>
            <consortium name="The Broad Institute Genome Sequencing Center for Infectious Disease"/>
            <person name="Wu L."/>
            <person name="Ma J."/>
        </authorList>
    </citation>
    <scope>NUCLEOTIDE SEQUENCE [LARGE SCALE GENOMIC DNA]</scope>
    <source>
        <strain evidence="4">JCM 17906</strain>
    </source>
</reference>
<keyword evidence="2" id="KW-0503">Monooxygenase</keyword>
<dbReference type="PROSITE" id="PS00086">
    <property type="entry name" value="CYTOCHROME_P450"/>
    <property type="match status" value="1"/>
</dbReference>
<keyword evidence="2" id="KW-0349">Heme</keyword>
<evidence type="ECO:0000313" key="3">
    <source>
        <dbReference type="EMBL" id="GAA4558697.1"/>
    </source>
</evidence>
<evidence type="ECO:0000256" key="1">
    <source>
        <dbReference type="ARBA" id="ARBA00010617"/>
    </source>
</evidence>
<gene>
    <name evidence="3" type="ORF">GCM10023175_65340</name>
</gene>
<dbReference type="PRINTS" id="PR00385">
    <property type="entry name" value="P450"/>
</dbReference>
<evidence type="ECO:0000313" key="4">
    <source>
        <dbReference type="Proteomes" id="UP001501598"/>
    </source>
</evidence>
<keyword evidence="4" id="KW-1185">Reference proteome</keyword>
<dbReference type="InterPro" id="IPR002397">
    <property type="entry name" value="Cyt_P450_B"/>
</dbReference>
<comment type="caution">
    <text evidence="3">The sequence shown here is derived from an EMBL/GenBank/DDBJ whole genome shotgun (WGS) entry which is preliminary data.</text>
</comment>
<dbReference type="RefSeq" id="WP_345426933.1">
    <property type="nucleotide sequence ID" value="NZ_BAABGT010000114.1"/>
</dbReference>
<dbReference type="PRINTS" id="PR00359">
    <property type="entry name" value="BP450"/>
</dbReference>
<evidence type="ECO:0000256" key="2">
    <source>
        <dbReference type="RuleBase" id="RU000461"/>
    </source>
</evidence>
<dbReference type="InterPro" id="IPR017972">
    <property type="entry name" value="Cyt_P450_CS"/>
</dbReference>
<dbReference type="PANTHER" id="PTHR46696:SF4">
    <property type="entry name" value="BIOTIN BIOSYNTHESIS CYTOCHROME P450"/>
    <property type="match status" value="1"/>
</dbReference>
<dbReference type="Proteomes" id="UP001501598">
    <property type="component" value="Unassembled WGS sequence"/>
</dbReference>
<dbReference type="InterPro" id="IPR036396">
    <property type="entry name" value="Cyt_P450_sf"/>
</dbReference>
<dbReference type="InterPro" id="IPR001128">
    <property type="entry name" value="Cyt_P450"/>
</dbReference>
<accession>A0ABP8S209</accession>
<dbReference type="PANTHER" id="PTHR46696">
    <property type="entry name" value="P450, PUTATIVE (EUROFUNG)-RELATED"/>
    <property type="match status" value="1"/>
</dbReference>
<keyword evidence="2" id="KW-0479">Metal-binding</keyword>
<dbReference type="SUPFAM" id="SSF48264">
    <property type="entry name" value="Cytochrome P450"/>
    <property type="match status" value="1"/>
</dbReference>
<sequence length="415" mass="45385">MTITTELSDVPDLGDPETFRAGVPYDVYDRLRALPGLVWQPADYGTLTGGFWLVTRYDDVAEVLQDPERFSSRFGSVYPLLNPTGDGPLSMQIVHQDPPEHSRVRRAAAKSFGPRVVANFESWIREVVVQTLDDALRRERFDWVLEVARFIPSRVIAQVLGVPLDRRTYIVDATIEIFKSQSLDDGGATFVEQCMKVGEYLTQLGKEKLLNPADDMTTVLAQSLENGEIDLPEYQLYAVSLLIAGFETTHTTIAHVAHLLATDPAIRSTAARALEEGKAGALVDEFLRYITPAMRFARVATRDTEIGGQAVKQNDVLQVVFSAANRDPSAFPRPNEFDPFRVDPKPAAGTGGAGMVFGAGPHRCIGHVLAKLEIRILLEELLARKVTLSMEGQAVRGASGVVNSLTALPVSVAVG</sequence>
<protein>
    <submittedName>
        <fullName evidence="3">Cytochrome P450</fullName>
    </submittedName>
</protein>
<dbReference type="Gene3D" id="1.10.630.10">
    <property type="entry name" value="Cytochrome P450"/>
    <property type="match status" value="1"/>
</dbReference>
<comment type="similarity">
    <text evidence="1 2">Belongs to the cytochrome P450 family.</text>
</comment>
<name>A0ABP8S209_9PSEU</name>